<dbReference type="PANTHER" id="PTHR40052:SF2">
    <property type="entry name" value="BACILLIREDOXIN BRXA"/>
    <property type="match status" value="1"/>
</dbReference>
<proteinExistence type="inferred from homology"/>
<sequence length="136" mass="14633">MYPSEIVLPMKEQLTSHGFKDLTSAQAVEEALQQPGTTLVMVNSVCGCAAGAARPGVILSLDNEKVPTNLTTVFAGYDIDAVAKAREHFAPFPPSSPAIALFKDGELVHMLERHHIEGHSAEVIAENLKSAYNDFV</sequence>
<dbReference type="eggNOG" id="ENOG502ZBVN">
    <property type="taxonomic scope" value="Bacteria"/>
</dbReference>
<dbReference type="OrthoDB" id="9793981at2"/>
<reference evidence="2 3" key="1">
    <citation type="journal article" date="2011" name="Stand. Genomic Sci.">
        <title>Complete genome sequence of Weeksella virosa type strain (9751).</title>
        <authorList>
            <person name="Lang E."/>
            <person name="Teshima H."/>
            <person name="Lucas S."/>
            <person name="Lapidus A."/>
            <person name="Hammon N."/>
            <person name="Deshpande S."/>
            <person name="Nolan M."/>
            <person name="Cheng J.F."/>
            <person name="Pitluck S."/>
            <person name="Liolios K."/>
            <person name="Pagani I."/>
            <person name="Mikhailova N."/>
            <person name="Ivanova N."/>
            <person name="Mavromatis K."/>
            <person name="Pati A."/>
            <person name="Tapia R."/>
            <person name="Han C."/>
            <person name="Goodwin L."/>
            <person name="Chen A."/>
            <person name="Palaniappan K."/>
            <person name="Land M."/>
            <person name="Hauser L."/>
            <person name="Chang Y.J."/>
            <person name="Jeffries C.D."/>
            <person name="Brambilla E.M."/>
            <person name="Kopitz M."/>
            <person name="Rohde M."/>
            <person name="Goker M."/>
            <person name="Tindall B.J."/>
            <person name="Detter J.C."/>
            <person name="Woyke T."/>
            <person name="Bristow J."/>
            <person name="Eisen J.A."/>
            <person name="Markowitz V."/>
            <person name="Hugenholtz P."/>
            <person name="Klenk H.P."/>
            <person name="Kyrpides N.C."/>
        </authorList>
    </citation>
    <scope>NUCLEOTIDE SEQUENCE [LARGE SCALE GENOMIC DNA]</scope>
    <source>
        <strain evidence="3">ATCC 43766 / DSM 16922 / JCM 21250 / NBRC 16016 / NCTC 11634 / CL345/78</strain>
    </source>
</reference>
<dbReference type="EMBL" id="CP002455">
    <property type="protein sequence ID" value="ADX67739.1"/>
    <property type="molecule type" value="Genomic_DNA"/>
</dbReference>
<dbReference type="HOGENOM" id="CLU_132521_0_0_10"/>
<dbReference type="Proteomes" id="UP000008641">
    <property type="component" value="Chromosome"/>
</dbReference>
<evidence type="ECO:0000313" key="2">
    <source>
        <dbReference type="EMBL" id="ADX67739.1"/>
    </source>
</evidence>
<dbReference type="RefSeq" id="WP_013598129.1">
    <property type="nucleotide sequence ID" value="NC_015144.1"/>
</dbReference>
<dbReference type="PANTHER" id="PTHR40052">
    <property type="entry name" value="UPF0403 PROTEIN YQIW-RELATED"/>
    <property type="match status" value="1"/>
</dbReference>
<keyword evidence="3" id="KW-1185">Reference proteome</keyword>
<dbReference type="Pfam" id="PF06491">
    <property type="entry name" value="Disulph_isomer"/>
    <property type="match status" value="1"/>
</dbReference>
<evidence type="ECO:0000256" key="1">
    <source>
        <dbReference type="ARBA" id="ARBA00038305"/>
    </source>
</evidence>
<organism evidence="2 3">
    <name type="scientific">Weeksella virosa (strain ATCC 43766 / DSM 16922 / JCM 21250 / CCUG 30538 / CDC 9751 / IAM 14551 / NBRC 16016 / NCTC 11634 / CL345/78)</name>
    <dbReference type="NCBI Taxonomy" id="865938"/>
    <lineage>
        <taxon>Bacteria</taxon>
        <taxon>Pseudomonadati</taxon>
        <taxon>Bacteroidota</taxon>
        <taxon>Flavobacteriia</taxon>
        <taxon>Flavobacteriales</taxon>
        <taxon>Weeksellaceae</taxon>
        <taxon>Weeksella</taxon>
    </lineage>
</organism>
<dbReference type="NCBIfam" id="TIGR04191">
    <property type="entry name" value="YphP_YqiW"/>
    <property type="match status" value="1"/>
</dbReference>
<reference evidence="3" key="2">
    <citation type="journal article" date="2011" name="Stand. Genomic Sci.">
        <title>Complete genome sequence of Weeksella virosa type strain (9751T).</title>
        <authorList>
            <person name="Lang E."/>
            <person name="Teshima H."/>
            <person name="Lucas S."/>
            <person name="Lapidus A."/>
            <person name="Hammon N."/>
            <person name="Deshpande S."/>
            <person name="Nolan M."/>
            <person name="Cheng J."/>
            <person name="Pitluck S."/>
            <person name="Liolios K."/>
            <person name="Pagani I."/>
            <person name="Mikhailova N."/>
            <person name="Ivanova N."/>
            <person name="Mavromatis K."/>
            <person name="Pati A."/>
            <person name="Tapia R."/>
            <person name="Han C."/>
            <person name="Goodwin L."/>
            <person name="Chen A."/>
            <person name="Palaniappan K."/>
            <person name="Land M."/>
            <person name="Hauser L."/>
            <person name="Chang Y."/>
            <person name="Jeffries C."/>
            <person name="Brambilla E."/>
            <person name="Kopitz M."/>
            <person name="Rohde M."/>
            <person name="Goker M."/>
            <person name="Tindall B."/>
            <person name="Detter J."/>
            <person name="Woyke T."/>
            <person name="Bristow J."/>
            <person name="Eisen J."/>
            <person name="Markowitz V."/>
            <person name="Hugenholtz P."/>
            <person name="Klenk H."/>
            <person name="Kyrpides N."/>
        </authorList>
    </citation>
    <scope>NUCLEOTIDE SEQUENCE [LARGE SCALE GENOMIC DNA]</scope>
    <source>
        <strain evidence="3">ATCC 43766 / DSM 16922 / JCM 21250 / NBRC 16016 / NCTC 11634 / CL345/78</strain>
    </source>
</reference>
<evidence type="ECO:0008006" key="4">
    <source>
        <dbReference type="Google" id="ProtNLM"/>
    </source>
</evidence>
<dbReference type="STRING" id="865938.Weevi_1030"/>
<comment type="similarity">
    <text evidence="1">Belongs to the bacilliredoxin family.</text>
</comment>
<dbReference type="InterPro" id="IPR009474">
    <property type="entry name" value="BrxB/BrxA"/>
</dbReference>
<name>F0P229_WEEVC</name>
<protein>
    <recommendedName>
        <fullName evidence="4">BrxA/BrxB family bacilliredoxin</fullName>
    </recommendedName>
</protein>
<evidence type="ECO:0000313" key="3">
    <source>
        <dbReference type="Proteomes" id="UP000008641"/>
    </source>
</evidence>
<dbReference type="Gene3D" id="3.40.30.10">
    <property type="entry name" value="Glutaredoxin"/>
    <property type="match status" value="1"/>
</dbReference>
<accession>F0P229</accession>
<dbReference type="AlphaFoldDB" id="F0P229"/>
<gene>
    <name evidence="2" type="ordered locus">Weevi_1030</name>
</gene>
<dbReference type="KEGG" id="wvi:Weevi_1030"/>